<feature type="region of interest" description="Disordered" evidence="1">
    <location>
        <begin position="177"/>
        <end position="197"/>
    </location>
</feature>
<evidence type="ECO:0000313" key="2">
    <source>
        <dbReference type="EMBL" id="RDZ27857.1"/>
    </source>
</evidence>
<evidence type="ECO:0000256" key="1">
    <source>
        <dbReference type="SAM" id="MobiDB-lite"/>
    </source>
</evidence>
<dbReference type="Proteomes" id="UP000264492">
    <property type="component" value="Unassembled WGS sequence"/>
</dbReference>
<organism evidence="2 3">
    <name type="scientific">Lysobacter silvisoli</name>
    <dbReference type="NCBI Taxonomy" id="2293254"/>
    <lineage>
        <taxon>Bacteria</taxon>
        <taxon>Pseudomonadati</taxon>
        <taxon>Pseudomonadota</taxon>
        <taxon>Gammaproteobacteria</taxon>
        <taxon>Lysobacterales</taxon>
        <taxon>Lysobacteraceae</taxon>
        <taxon>Lysobacter</taxon>
    </lineage>
</organism>
<proteinExistence type="predicted"/>
<dbReference type="InterPro" id="IPR015315">
    <property type="entry name" value="DUF1963"/>
</dbReference>
<reference evidence="2 3" key="1">
    <citation type="submission" date="2018-08" db="EMBL/GenBank/DDBJ databases">
        <title>Lysobacter sp. zong2l5, whole genome shotgun sequence.</title>
        <authorList>
            <person name="Zhang X."/>
            <person name="Feng G."/>
            <person name="Zhu H."/>
        </authorList>
    </citation>
    <scope>NUCLEOTIDE SEQUENCE [LARGE SCALE GENOMIC DNA]</scope>
    <source>
        <strain evidence="3">zong2l5</strain>
    </source>
</reference>
<dbReference type="SUPFAM" id="SSF103032">
    <property type="entry name" value="Hypothetical protein YwqG"/>
    <property type="match status" value="1"/>
</dbReference>
<accession>A0A371K1Z2</accession>
<name>A0A371K1Z2_9GAMM</name>
<dbReference type="EMBL" id="QTSU01000001">
    <property type="protein sequence ID" value="RDZ27857.1"/>
    <property type="molecule type" value="Genomic_DNA"/>
</dbReference>
<dbReference type="Pfam" id="PF09234">
    <property type="entry name" value="DUF1963"/>
    <property type="match status" value="1"/>
</dbReference>
<protein>
    <submittedName>
        <fullName evidence="2">DUF1963 domain-containing protein</fullName>
    </submittedName>
</protein>
<dbReference type="Gene3D" id="2.30.320.10">
    <property type="entry name" value="YwqG-like"/>
    <property type="match status" value="1"/>
</dbReference>
<dbReference type="RefSeq" id="WP_115857300.1">
    <property type="nucleotide sequence ID" value="NZ_QTSU01000001.1"/>
</dbReference>
<comment type="caution">
    <text evidence="2">The sequence shown here is derived from an EMBL/GenBank/DDBJ whole genome shotgun (WGS) entry which is preliminary data.</text>
</comment>
<dbReference type="OrthoDB" id="4929513at2"/>
<gene>
    <name evidence="2" type="ORF">DX914_01425</name>
</gene>
<evidence type="ECO:0000313" key="3">
    <source>
        <dbReference type="Proteomes" id="UP000264492"/>
    </source>
</evidence>
<sequence length="320" mass="34877">MKTYQAVLLSTGLVLAMGGAAAYGVYRLAGMSKGAHEREVEFLAAERERSAGAVDEILAPARARLAATERDLLRIELAPMATDELKASKLGGRAYWAAGRDWPRDPDGHPLQLLAQIDLAQARLPGYPQQGLLQFFISGRGDYYGANFDDPQRDGMNALAQPRSFRVVHWPDASAPAVAPPDGASQAGQLPFEPGSPRRMRFSAARESIGANDARLPQVLGRPLDELAAAYAARHPGQRAEALSDAAYEALARGGHKLGGHPDFTQSDPREAEDRHVLLLQLDSDDTLMWGDSGIANFFIDPDDLERGEFDRVAYHWDCY</sequence>
<dbReference type="PANTHER" id="PTHR36436">
    <property type="entry name" value="SLL5081 PROTEIN"/>
    <property type="match status" value="1"/>
</dbReference>
<dbReference type="AlphaFoldDB" id="A0A371K1Z2"/>
<dbReference type="InterPro" id="IPR035948">
    <property type="entry name" value="YwqG-like_sf"/>
</dbReference>
<keyword evidence="3" id="KW-1185">Reference proteome</keyword>
<dbReference type="PANTHER" id="PTHR36436:SF6">
    <property type="entry name" value="SLL5081 PROTEIN"/>
    <property type="match status" value="1"/>
</dbReference>